<dbReference type="PROSITE" id="PS50857">
    <property type="entry name" value="COX2_CUA"/>
    <property type="match status" value="1"/>
</dbReference>
<keyword evidence="5 17" id="KW-0349">Heme</keyword>
<evidence type="ECO:0000256" key="9">
    <source>
        <dbReference type="ARBA" id="ARBA00022967"/>
    </source>
</evidence>
<reference evidence="21 22" key="1">
    <citation type="journal article" date="2015" name="Int. J. Syst. Evol. Microbiol.">
        <title>Flavisolibacter ginsenosidimutans sp. nov., with ginsenoside-converting activity isolated from soil used for cultivating ginseng.</title>
        <authorList>
            <person name="Zhao Y."/>
            <person name="Liu Q."/>
            <person name="Kang M.S."/>
            <person name="Jin F."/>
            <person name="Yu H."/>
            <person name="Im W.T."/>
        </authorList>
    </citation>
    <scope>NUCLEOTIDE SEQUENCE [LARGE SCALE GENOMIC DNA]</scope>
    <source>
        <strain evidence="21 22">Gsoil 636</strain>
    </source>
</reference>
<dbReference type="InterPro" id="IPR036909">
    <property type="entry name" value="Cyt_c-like_dom_sf"/>
</dbReference>
<dbReference type="EC" id="7.1.1.9" evidence="3"/>
<keyword evidence="10" id="KW-0249">Electron transport</keyword>
<dbReference type="SUPFAM" id="SSF49503">
    <property type="entry name" value="Cupredoxins"/>
    <property type="match status" value="1"/>
</dbReference>
<evidence type="ECO:0000313" key="22">
    <source>
        <dbReference type="Proteomes" id="UP000321204"/>
    </source>
</evidence>
<dbReference type="GO" id="GO:0042773">
    <property type="term" value="P:ATP synthesis coupled electron transport"/>
    <property type="evidence" value="ECO:0007669"/>
    <property type="project" value="TreeGrafter"/>
</dbReference>
<dbReference type="PRINTS" id="PR01166">
    <property type="entry name" value="CYCOXIDASEII"/>
</dbReference>
<dbReference type="InterPro" id="IPR002429">
    <property type="entry name" value="CcO_II-like_C"/>
</dbReference>
<dbReference type="SUPFAM" id="SSF81464">
    <property type="entry name" value="Cytochrome c oxidase subunit II-like, transmembrane region"/>
    <property type="match status" value="1"/>
</dbReference>
<keyword evidence="9" id="KW-1278">Translocase</keyword>
<dbReference type="PANTHER" id="PTHR22888">
    <property type="entry name" value="CYTOCHROME C OXIDASE, SUBUNIT II"/>
    <property type="match status" value="1"/>
</dbReference>
<keyword evidence="12 17" id="KW-0408">Iron</keyword>
<evidence type="ECO:0000256" key="13">
    <source>
        <dbReference type="ARBA" id="ARBA00023008"/>
    </source>
</evidence>
<evidence type="ECO:0000256" key="4">
    <source>
        <dbReference type="ARBA" id="ARBA00022448"/>
    </source>
</evidence>
<dbReference type="Pfam" id="PF00034">
    <property type="entry name" value="Cytochrom_C"/>
    <property type="match status" value="1"/>
</dbReference>
<evidence type="ECO:0000256" key="14">
    <source>
        <dbReference type="ARBA" id="ARBA00023136"/>
    </source>
</evidence>
<keyword evidence="4" id="KW-0813">Transport</keyword>
<dbReference type="InterPro" id="IPR009056">
    <property type="entry name" value="Cyt_c-like_dom"/>
</dbReference>
<dbReference type="GO" id="GO:0004129">
    <property type="term" value="F:cytochrome-c oxidase activity"/>
    <property type="evidence" value="ECO:0007669"/>
    <property type="project" value="UniProtKB-EC"/>
</dbReference>
<comment type="function">
    <text evidence="15">Subunits I and II form the functional core of the enzyme complex. Electrons originating in cytochrome c are transferred via heme a and Cu(A) to the binuclear center formed by heme a3 and Cu(B).</text>
</comment>
<evidence type="ECO:0000256" key="5">
    <source>
        <dbReference type="ARBA" id="ARBA00022617"/>
    </source>
</evidence>
<dbReference type="SUPFAM" id="SSF46626">
    <property type="entry name" value="Cytochrome c"/>
    <property type="match status" value="1"/>
</dbReference>
<dbReference type="InterPro" id="IPR014222">
    <property type="entry name" value="Cyt_c_oxidase_su2"/>
</dbReference>
<dbReference type="GO" id="GO:0005507">
    <property type="term" value="F:copper ion binding"/>
    <property type="evidence" value="ECO:0007669"/>
    <property type="project" value="InterPro"/>
</dbReference>
<evidence type="ECO:0000256" key="8">
    <source>
        <dbReference type="ARBA" id="ARBA00022723"/>
    </source>
</evidence>
<dbReference type="PROSITE" id="PS51007">
    <property type="entry name" value="CYTC"/>
    <property type="match status" value="1"/>
</dbReference>
<accession>A0A5B8UDG0</accession>
<comment type="similarity">
    <text evidence="2">Belongs to the cytochrome c oxidase subunit 2 family.</text>
</comment>
<dbReference type="InterPro" id="IPR001505">
    <property type="entry name" value="Copper_CuA"/>
</dbReference>
<keyword evidence="11 18" id="KW-1133">Transmembrane helix</keyword>
<dbReference type="GO" id="GO:0020037">
    <property type="term" value="F:heme binding"/>
    <property type="evidence" value="ECO:0007669"/>
    <property type="project" value="InterPro"/>
</dbReference>
<evidence type="ECO:0000256" key="3">
    <source>
        <dbReference type="ARBA" id="ARBA00012949"/>
    </source>
</evidence>
<evidence type="ECO:0000256" key="17">
    <source>
        <dbReference type="PROSITE-ProRule" id="PRU00433"/>
    </source>
</evidence>
<dbReference type="InterPro" id="IPR045187">
    <property type="entry name" value="CcO_II"/>
</dbReference>
<keyword evidence="21" id="KW-0560">Oxidoreductase</keyword>
<dbReference type="OrthoDB" id="9773456at2"/>
<dbReference type="EMBL" id="CP042433">
    <property type="protein sequence ID" value="QEC54452.1"/>
    <property type="molecule type" value="Genomic_DNA"/>
</dbReference>
<evidence type="ECO:0000256" key="2">
    <source>
        <dbReference type="ARBA" id="ARBA00007866"/>
    </source>
</evidence>
<dbReference type="Gene3D" id="1.10.287.90">
    <property type="match status" value="1"/>
</dbReference>
<keyword evidence="22" id="KW-1185">Reference proteome</keyword>
<evidence type="ECO:0000256" key="11">
    <source>
        <dbReference type="ARBA" id="ARBA00022989"/>
    </source>
</evidence>
<evidence type="ECO:0000259" key="20">
    <source>
        <dbReference type="PROSITE" id="PS51007"/>
    </source>
</evidence>
<name>A0A5B8UDG0_9BACT</name>
<proteinExistence type="inferred from homology"/>
<dbReference type="Proteomes" id="UP000321204">
    <property type="component" value="Chromosome"/>
</dbReference>
<evidence type="ECO:0000256" key="10">
    <source>
        <dbReference type="ARBA" id="ARBA00022982"/>
    </source>
</evidence>
<feature type="transmembrane region" description="Helical" evidence="18">
    <location>
        <begin position="77"/>
        <end position="95"/>
    </location>
</feature>
<evidence type="ECO:0000256" key="18">
    <source>
        <dbReference type="SAM" id="Phobius"/>
    </source>
</evidence>
<dbReference type="NCBIfam" id="TIGR02866">
    <property type="entry name" value="CoxB"/>
    <property type="match status" value="1"/>
</dbReference>
<feature type="domain" description="Cytochrome oxidase subunit II copper A binding" evidence="19">
    <location>
        <begin position="107"/>
        <end position="219"/>
    </location>
</feature>
<dbReference type="Gene3D" id="2.60.40.420">
    <property type="entry name" value="Cupredoxins - blue copper proteins"/>
    <property type="match status" value="1"/>
</dbReference>
<organism evidence="21 22">
    <name type="scientific">Flavisolibacter ginsenosidimutans</name>
    <dbReference type="NCBI Taxonomy" id="661481"/>
    <lineage>
        <taxon>Bacteria</taxon>
        <taxon>Pseudomonadati</taxon>
        <taxon>Bacteroidota</taxon>
        <taxon>Chitinophagia</taxon>
        <taxon>Chitinophagales</taxon>
        <taxon>Chitinophagaceae</taxon>
        <taxon>Flavisolibacter</taxon>
    </lineage>
</organism>
<gene>
    <name evidence="21" type="primary">coxB</name>
    <name evidence="21" type="ORF">FSB75_00585</name>
</gene>
<dbReference type="KEGG" id="fgg:FSB75_00585"/>
<evidence type="ECO:0000256" key="16">
    <source>
        <dbReference type="ARBA" id="ARBA00031399"/>
    </source>
</evidence>
<dbReference type="GO" id="GO:0016020">
    <property type="term" value="C:membrane"/>
    <property type="evidence" value="ECO:0007669"/>
    <property type="project" value="UniProtKB-SubCell"/>
</dbReference>
<dbReference type="RefSeq" id="WP_146781393.1">
    <property type="nucleotide sequence ID" value="NZ_BAABIO010000006.1"/>
</dbReference>
<evidence type="ECO:0000313" key="21">
    <source>
        <dbReference type="EMBL" id="QEC54452.1"/>
    </source>
</evidence>
<keyword evidence="14 18" id="KW-0472">Membrane</keyword>
<keyword evidence="8 17" id="KW-0479">Metal-binding</keyword>
<dbReference type="InterPro" id="IPR008972">
    <property type="entry name" value="Cupredoxin"/>
</dbReference>
<evidence type="ECO:0000256" key="12">
    <source>
        <dbReference type="ARBA" id="ARBA00023004"/>
    </source>
</evidence>
<dbReference type="Pfam" id="PF00116">
    <property type="entry name" value="COX2"/>
    <property type="match status" value="1"/>
</dbReference>
<evidence type="ECO:0000256" key="7">
    <source>
        <dbReference type="ARBA" id="ARBA00022692"/>
    </source>
</evidence>
<keyword evidence="13" id="KW-0186">Copper</keyword>
<comment type="subcellular location">
    <subcellularLocation>
        <location evidence="1">Membrane</location>
        <topology evidence="1">Multi-pass membrane protein</topology>
    </subcellularLocation>
</comment>
<sequence>MFFGWGSLLQAAMDVPLQTVLKSSSQQAEEINRLANYFYLAGGFILLVVAISTAYVLYRFREKKASPEKSLNPKWEIAMIGVPALLVAVFLYFNIKTIRSVEPDAKGINPDVVVTAHQWWWEAKYPSANVIAANEIHLPVGKNILLKLLAADVIHDWWIPQFGNKMDMVPTQENFLWLNIKQPGEYYGVCSEFCGAQHAHMRIKVVAQTEADYNNWLTQHQQPATAASLNNGAQLFQTKTCGNCHRINGTEAKGIAGPDLTHLASRKTLLAGLLENNPQNLESWIRHPQQIKPGANMPGFLLDDSTAKALTAYLWSLK</sequence>
<evidence type="ECO:0000256" key="1">
    <source>
        <dbReference type="ARBA" id="ARBA00004141"/>
    </source>
</evidence>
<dbReference type="AlphaFoldDB" id="A0A5B8UDG0"/>
<dbReference type="PANTHER" id="PTHR22888:SF9">
    <property type="entry name" value="CYTOCHROME C OXIDASE SUBUNIT 2"/>
    <property type="match status" value="1"/>
</dbReference>
<feature type="transmembrane region" description="Helical" evidence="18">
    <location>
        <begin position="37"/>
        <end position="57"/>
    </location>
</feature>
<keyword evidence="7 18" id="KW-0812">Transmembrane</keyword>
<keyword evidence="6" id="KW-0679">Respiratory chain</keyword>
<evidence type="ECO:0000256" key="6">
    <source>
        <dbReference type="ARBA" id="ARBA00022660"/>
    </source>
</evidence>
<protein>
    <recommendedName>
        <fullName evidence="3">cytochrome-c oxidase</fullName>
        <ecNumber evidence="3">7.1.1.9</ecNumber>
    </recommendedName>
    <alternativeName>
        <fullName evidence="16">Cytochrome aa3 subunit 2</fullName>
    </alternativeName>
</protein>
<evidence type="ECO:0000256" key="15">
    <source>
        <dbReference type="ARBA" id="ARBA00024688"/>
    </source>
</evidence>
<dbReference type="InterPro" id="IPR036257">
    <property type="entry name" value="Cyt_c_oxidase_su2_TM_sf"/>
</dbReference>
<dbReference type="PROSITE" id="PS00078">
    <property type="entry name" value="COX2"/>
    <property type="match status" value="1"/>
</dbReference>
<feature type="domain" description="Cytochrome c" evidence="20">
    <location>
        <begin position="227"/>
        <end position="318"/>
    </location>
</feature>
<evidence type="ECO:0000259" key="19">
    <source>
        <dbReference type="PROSITE" id="PS50857"/>
    </source>
</evidence>
<dbReference type="GO" id="GO:0016491">
    <property type="term" value="F:oxidoreductase activity"/>
    <property type="evidence" value="ECO:0007669"/>
    <property type="project" value="UniProtKB-KW"/>
</dbReference>